<comment type="similarity">
    <text evidence="2">Belongs to the DMRL synthase family.</text>
</comment>
<dbReference type="PANTHER" id="PTHR21058">
    <property type="entry name" value="6,7-DIMETHYL-8-RIBITYLLUMAZINE SYNTHASE DMRL SYNTHASE LUMAZINE SYNTHASE"/>
    <property type="match status" value="1"/>
</dbReference>
<dbReference type="InterPro" id="IPR002180">
    <property type="entry name" value="LS/RS"/>
</dbReference>
<dbReference type="GO" id="GO:0009349">
    <property type="term" value="C:riboflavin synthase complex"/>
    <property type="evidence" value="ECO:0007669"/>
    <property type="project" value="InterPro"/>
</dbReference>
<dbReference type="PANTHER" id="PTHR21058:SF0">
    <property type="entry name" value="6,7-DIMETHYL-8-RIBITYLLUMAZINE SYNTHASE"/>
    <property type="match status" value="1"/>
</dbReference>
<evidence type="ECO:0000256" key="5">
    <source>
        <dbReference type="ARBA" id="ARBA00022679"/>
    </source>
</evidence>
<protein>
    <recommendedName>
        <fullName evidence="3">6,7-dimethyl-8-ribityllumazine synthase</fullName>
        <ecNumber evidence="3">2.5.1.78</ecNumber>
    </recommendedName>
</protein>
<dbReference type="CDD" id="cd09209">
    <property type="entry name" value="Lumazine_synthase-I"/>
    <property type="match status" value="1"/>
</dbReference>
<dbReference type="HAMAP" id="MF_00178">
    <property type="entry name" value="Lumazine_synth"/>
    <property type="match status" value="1"/>
</dbReference>
<dbReference type="GO" id="GO:0009231">
    <property type="term" value="P:riboflavin biosynthetic process"/>
    <property type="evidence" value="ECO:0007669"/>
    <property type="project" value="UniProtKB-UniPathway"/>
</dbReference>
<proteinExistence type="inferred from homology"/>
<comment type="pathway">
    <text evidence="1">Cofactor biosynthesis; riboflavin biosynthesis; riboflavin from 2-hydroxy-3-oxobutyl phosphate and 5-amino-6-(D-ribitylamino)uracil: step 1/2.</text>
</comment>
<organism evidence="7">
    <name type="scientific">marine metagenome</name>
    <dbReference type="NCBI Taxonomy" id="408172"/>
    <lineage>
        <taxon>unclassified sequences</taxon>
        <taxon>metagenomes</taxon>
        <taxon>ecological metagenomes</taxon>
    </lineage>
</organism>
<dbReference type="Gene3D" id="3.40.50.960">
    <property type="entry name" value="Lumazine/riboflavin synthase"/>
    <property type="match status" value="1"/>
</dbReference>
<dbReference type="EMBL" id="UINC01097419">
    <property type="protein sequence ID" value="SVC55101.1"/>
    <property type="molecule type" value="Genomic_DNA"/>
</dbReference>
<dbReference type="SUPFAM" id="SSF52121">
    <property type="entry name" value="Lumazine synthase"/>
    <property type="match status" value="1"/>
</dbReference>
<dbReference type="AlphaFoldDB" id="A0A382N6C2"/>
<reference evidence="7" key="1">
    <citation type="submission" date="2018-05" db="EMBL/GenBank/DDBJ databases">
        <authorList>
            <person name="Lanie J.A."/>
            <person name="Ng W.-L."/>
            <person name="Kazmierczak K.M."/>
            <person name="Andrzejewski T.M."/>
            <person name="Davidsen T.M."/>
            <person name="Wayne K.J."/>
            <person name="Tettelin H."/>
            <person name="Glass J.I."/>
            <person name="Rusch D."/>
            <person name="Podicherti R."/>
            <person name="Tsui H.-C.T."/>
            <person name="Winkler M.E."/>
        </authorList>
    </citation>
    <scope>NUCLEOTIDE SEQUENCE</scope>
</reference>
<dbReference type="UniPathway" id="UPA00275">
    <property type="reaction ID" value="UER00404"/>
</dbReference>
<evidence type="ECO:0000313" key="7">
    <source>
        <dbReference type="EMBL" id="SVC55101.1"/>
    </source>
</evidence>
<comment type="catalytic activity">
    <reaction evidence="6">
        <text>(2S)-2-hydroxy-3-oxobutyl phosphate + 5-amino-6-(D-ribitylamino)uracil = 6,7-dimethyl-8-(1-D-ribityl)lumazine + phosphate + 2 H2O + H(+)</text>
        <dbReference type="Rhea" id="RHEA:26152"/>
        <dbReference type="ChEBI" id="CHEBI:15377"/>
        <dbReference type="ChEBI" id="CHEBI:15378"/>
        <dbReference type="ChEBI" id="CHEBI:15934"/>
        <dbReference type="ChEBI" id="CHEBI:43474"/>
        <dbReference type="ChEBI" id="CHEBI:58201"/>
        <dbReference type="ChEBI" id="CHEBI:58830"/>
        <dbReference type="EC" id="2.5.1.78"/>
    </reaction>
</comment>
<dbReference type="InterPro" id="IPR034964">
    <property type="entry name" value="LS"/>
</dbReference>
<keyword evidence="4" id="KW-0686">Riboflavin biosynthesis</keyword>
<keyword evidence="5" id="KW-0808">Transferase</keyword>
<accession>A0A382N6C2</accession>
<evidence type="ECO:0000256" key="1">
    <source>
        <dbReference type="ARBA" id="ARBA00004917"/>
    </source>
</evidence>
<evidence type="ECO:0000256" key="3">
    <source>
        <dbReference type="ARBA" id="ARBA00012664"/>
    </source>
</evidence>
<name>A0A382N6C2_9ZZZZ</name>
<evidence type="ECO:0000256" key="6">
    <source>
        <dbReference type="ARBA" id="ARBA00048785"/>
    </source>
</evidence>
<evidence type="ECO:0000256" key="2">
    <source>
        <dbReference type="ARBA" id="ARBA00007424"/>
    </source>
</evidence>
<dbReference type="NCBIfam" id="TIGR00114">
    <property type="entry name" value="lumazine-synth"/>
    <property type="match status" value="1"/>
</dbReference>
<dbReference type="GO" id="GO:0005829">
    <property type="term" value="C:cytosol"/>
    <property type="evidence" value="ECO:0007669"/>
    <property type="project" value="TreeGrafter"/>
</dbReference>
<dbReference type="Pfam" id="PF00885">
    <property type="entry name" value="DMRL_synthase"/>
    <property type="match status" value="1"/>
</dbReference>
<evidence type="ECO:0000256" key="4">
    <source>
        <dbReference type="ARBA" id="ARBA00022619"/>
    </source>
</evidence>
<dbReference type="GO" id="GO:0000906">
    <property type="term" value="F:6,7-dimethyl-8-ribityllumazine synthase activity"/>
    <property type="evidence" value="ECO:0007669"/>
    <property type="project" value="UniProtKB-EC"/>
</dbReference>
<sequence length="157" mass="17088">MLKKASKAKANHVSGTRVTIVASRYNARYVNSMLRAAKTELAKARVAVEVVRVPGAFEIPAVASALARRLVKPVDAILCLGVILRGETTHAENIGQAVTGALAQLQLEHSLPVIHEVLLLENVQQARERCLDARHNRGIEAARTAIEMTRVMRRVGV</sequence>
<dbReference type="EC" id="2.5.1.78" evidence="3"/>
<dbReference type="InterPro" id="IPR036467">
    <property type="entry name" value="LS/RS_sf"/>
</dbReference>
<gene>
    <name evidence="7" type="ORF">METZ01_LOCUS307955</name>
</gene>